<reference evidence="8" key="1">
    <citation type="submission" date="2022-12" db="EMBL/GenBank/DDBJ databases">
        <authorList>
            <person name="Petersen C."/>
        </authorList>
    </citation>
    <scope>NUCLEOTIDE SEQUENCE</scope>
    <source>
        <strain evidence="8">IBT 29677</strain>
    </source>
</reference>
<dbReference type="InterPro" id="IPR052360">
    <property type="entry name" value="Transcr_Regulatory_Proteins"/>
</dbReference>
<dbReference type="InterPro" id="IPR021858">
    <property type="entry name" value="Fun_TF"/>
</dbReference>
<name>A0A9W9SFM2_9EURO</name>
<dbReference type="PANTHER" id="PTHR36206:SF16">
    <property type="entry name" value="TRANSCRIPTION FACTOR DOMAIN-CONTAINING PROTEIN-RELATED"/>
    <property type="match status" value="1"/>
</dbReference>
<evidence type="ECO:0000259" key="7">
    <source>
        <dbReference type="Pfam" id="PF00172"/>
    </source>
</evidence>
<dbReference type="OrthoDB" id="2593732at2759"/>
<organism evidence="8 9">
    <name type="scientific">Penicillium cosmopolitanum</name>
    <dbReference type="NCBI Taxonomy" id="1131564"/>
    <lineage>
        <taxon>Eukaryota</taxon>
        <taxon>Fungi</taxon>
        <taxon>Dikarya</taxon>
        <taxon>Ascomycota</taxon>
        <taxon>Pezizomycotina</taxon>
        <taxon>Eurotiomycetes</taxon>
        <taxon>Eurotiomycetidae</taxon>
        <taxon>Eurotiales</taxon>
        <taxon>Aspergillaceae</taxon>
        <taxon>Penicillium</taxon>
    </lineage>
</organism>
<dbReference type="PANTHER" id="PTHR36206">
    <property type="entry name" value="ASPERCRYPTIN BIOSYNTHESIS CLUSTER-SPECIFIC TRANSCRIPTION REGULATOR ATNN-RELATED"/>
    <property type="match status" value="1"/>
</dbReference>
<keyword evidence="9" id="KW-1185">Reference proteome</keyword>
<evidence type="ECO:0000256" key="2">
    <source>
        <dbReference type="ARBA" id="ARBA00022833"/>
    </source>
</evidence>
<keyword evidence="6" id="KW-0539">Nucleus</keyword>
<evidence type="ECO:0000256" key="3">
    <source>
        <dbReference type="ARBA" id="ARBA00023015"/>
    </source>
</evidence>
<evidence type="ECO:0000256" key="1">
    <source>
        <dbReference type="ARBA" id="ARBA00022723"/>
    </source>
</evidence>
<dbReference type="CDD" id="cd00067">
    <property type="entry name" value="GAL4"/>
    <property type="match status" value="1"/>
</dbReference>
<dbReference type="EMBL" id="JAPZBU010000012">
    <property type="protein sequence ID" value="KAJ5376724.1"/>
    <property type="molecule type" value="Genomic_DNA"/>
</dbReference>
<feature type="domain" description="Zn(2)-C6 fungal-type" evidence="7">
    <location>
        <begin position="43"/>
        <end position="67"/>
    </location>
</feature>
<dbReference type="GO" id="GO:0008270">
    <property type="term" value="F:zinc ion binding"/>
    <property type="evidence" value="ECO:0007669"/>
    <property type="project" value="InterPro"/>
</dbReference>
<evidence type="ECO:0000256" key="4">
    <source>
        <dbReference type="ARBA" id="ARBA00023125"/>
    </source>
</evidence>
<evidence type="ECO:0000313" key="8">
    <source>
        <dbReference type="EMBL" id="KAJ5376724.1"/>
    </source>
</evidence>
<accession>A0A9W9SFM2</accession>
<evidence type="ECO:0000313" key="9">
    <source>
        <dbReference type="Proteomes" id="UP001147747"/>
    </source>
</evidence>
<dbReference type="AlphaFoldDB" id="A0A9W9SFM2"/>
<keyword evidence="3" id="KW-0805">Transcription regulation</keyword>
<keyword evidence="4" id="KW-0238">DNA-binding</keyword>
<dbReference type="SUPFAM" id="SSF57701">
    <property type="entry name" value="Zn2/Cys6 DNA-binding domain"/>
    <property type="match status" value="1"/>
</dbReference>
<keyword evidence="5" id="KW-0804">Transcription</keyword>
<keyword evidence="2" id="KW-0862">Zinc</keyword>
<dbReference type="RefSeq" id="XP_056481754.1">
    <property type="nucleotide sequence ID" value="XM_056638247.1"/>
</dbReference>
<evidence type="ECO:0000256" key="5">
    <source>
        <dbReference type="ARBA" id="ARBA00023163"/>
    </source>
</evidence>
<dbReference type="InterPro" id="IPR036864">
    <property type="entry name" value="Zn2-C6_fun-type_DNA-bd_sf"/>
</dbReference>
<dbReference type="Proteomes" id="UP001147747">
    <property type="component" value="Unassembled WGS sequence"/>
</dbReference>
<evidence type="ECO:0000256" key="6">
    <source>
        <dbReference type="ARBA" id="ARBA00023242"/>
    </source>
</evidence>
<protein>
    <recommendedName>
        <fullName evidence="7">Zn(2)-C6 fungal-type domain-containing protein</fullName>
    </recommendedName>
</protein>
<reference evidence="8" key="2">
    <citation type="journal article" date="2023" name="IMA Fungus">
        <title>Comparative genomic study of the Penicillium genus elucidates a diverse pangenome and 15 lateral gene transfer events.</title>
        <authorList>
            <person name="Petersen C."/>
            <person name="Sorensen T."/>
            <person name="Nielsen M.R."/>
            <person name="Sondergaard T.E."/>
            <person name="Sorensen J.L."/>
            <person name="Fitzpatrick D.A."/>
            <person name="Frisvad J.C."/>
            <person name="Nielsen K.L."/>
        </authorList>
    </citation>
    <scope>NUCLEOTIDE SEQUENCE</scope>
    <source>
        <strain evidence="8">IBT 29677</strain>
    </source>
</reference>
<dbReference type="GO" id="GO:0000981">
    <property type="term" value="F:DNA-binding transcription factor activity, RNA polymerase II-specific"/>
    <property type="evidence" value="ECO:0007669"/>
    <property type="project" value="InterPro"/>
</dbReference>
<comment type="caution">
    <text evidence="8">The sequence shown here is derived from an EMBL/GenBank/DDBJ whole genome shotgun (WGS) entry which is preliminary data.</text>
</comment>
<sequence>MSPNDWPSYPDALCTQHWATRLHTLAGKCICICIGGFEGPLIRRVKCDETHPVCKRCQSTGRKCDGYYLVSRTELSHIIPSRIPDADDSSLRSLEFFQHVVAPVLSGPLGRSFWTHLVAQLAHQEPAARHAVITISSLYEQFGKGLKQLRSPYDDGYAMRHYNSAIKDIISLKAHYPEQVDTAIIVSILFSCIECMRGNKQAAVSHCRHGILLMNSSRPNAELASIFRHLSFVTLFSNECLAELPFLTNGGYPSAPTPFQTFAQAQEMIDWLGYHAVKLARLRDQYRTSASSSTTSKYSHFFSKEIHRLNIYMETWFVSFTPLKEQSETDPRYKSIARILEMRWLASKIWTNSFMEDDETAYDAYIDEFERIVEIAEQPPPTEDPFWSRSPKFMFEMGFAPQLYFTVMKCRYLPLRLKALSLMKEKCCDREILWDSKAIYMAGKLVIEKEHGIQIPEDLSLQVRKMVESPPPAPIDSHRLRDFTIAGAEDEKSVREVHGSLKIADNRIYFHFPTSLTDLEDLS</sequence>
<dbReference type="InterPro" id="IPR001138">
    <property type="entry name" value="Zn2Cys6_DnaBD"/>
</dbReference>
<dbReference type="GeneID" id="81377227"/>
<gene>
    <name evidence="8" type="ORF">N7509_013610</name>
</gene>
<dbReference type="GO" id="GO:0003677">
    <property type="term" value="F:DNA binding"/>
    <property type="evidence" value="ECO:0007669"/>
    <property type="project" value="UniProtKB-KW"/>
</dbReference>
<keyword evidence="1" id="KW-0479">Metal-binding</keyword>
<proteinExistence type="predicted"/>
<dbReference type="Pfam" id="PF00172">
    <property type="entry name" value="Zn_clus"/>
    <property type="match status" value="1"/>
</dbReference>
<dbReference type="Pfam" id="PF11951">
    <property type="entry name" value="Fungal_trans_2"/>
    <property type="match status" value="1"/>
</dbReference>